<feature type="signal peptide" evidence="7">
    <location>
        <begin position="1"/>
        <end position="19"/>
    </location>
</feature>
<dbReference type="SUPFAM" id="SSF55486">
    <property type="entry name" value="Metalloproteases ('zincins'), catalytic domain"/>
    <property type="match status" value="1"/>
</dbReference>
<dbReference type="InterPro" id="IPR034035">
    <property type="entry name" value="Astacin-like_dom"/>
</dbReference>
<dbReference type="CDD" id="cd06263">
    <property type="entry name" value="MAM"/>
    <property type="match status" value="1"/>
</dbReference>
<dbReference type="PROSITE" id="PS50060">
    <property type="entry name" value="MAM_2"/>
    <property type="match status" value="1"/>
</dbReference>
<dbReference type="GO" id="GO:0016020">
    <property type="term" value="C:membrane"/>
    <property type="evidence" value="ECO:0007669"/>
    <property type="project" value="InterPro"/>
</dbReference>
<dbReference type="CDD" id="cd04280">
    <property type="entry name" value="ZnMc_astacin_like"/>
    <property type="match status" value="1"/>
</dbReference>
<feature type="domain" description="MAM" evidence="8">
    <location>
        <begin position="276"/>
        <end position="424"/>
    </location>
</feature>
<evidence type="ECO:0000313" key="11">
    <source>
        <dbReference type="Proteomes" id="UP000678393"/>
    </source>
</evidence>
<dbReference type="AlphaFoldDB" id="A0A8S3Z3S8"/>
<dbReference type="EC" id="3.4.24.-" evidence="7"/>
<keyword evidence="3 6" id="KW-0378">Hydrolase</keyword>
<feature type="domain" description="Peptidase M12A" evidence="9">
    <location>
        <begin position="57"/>
        <end position="260"/>
    </location>
</feature>
<dbReference type="Gene3D" id="2.60.120.200">
    <property type="match status" value="1"/>
</dbReference>
<evidence type="ECO:0000256" key="5">
    <source>
        <dbReference type="ARBA" id="ARBA00023049"/>
    </source>
</evidence>
<dbReference type="InterPro" id="IPR013320">
    <property type="entry name" value="ConA-like_dom_sf"/>
</dbReference>
<feature type="active site" evidence="6">
    <location>
        <position position="155"/>
    </location>
</feature>
<keyword evidence="2 6" id="KW-0479">Metal-binding</keyword>
<feature type="chain" id="PRO_5035963126" description="Metalloendopeptidase" evidence="7">
    <location>
        <begin position="20"/>
        <end position="424"/>
    </location>
</feature>
<dbReference type="InterPro" id="IPR024079">
    <property type="entry name" value="MetalloPept_cat_dom_sf"/>
</dbReference>
<evidence type="ECO:0000256" key="7">
    <source>
        <dbReference type="RuleBase" id="RU361183"/>
    </source>
</evidence>
<evidence type="ECO:0000256" key="1">
    <source>
        <dbReference type="ARBA" id="ARBA00022670"/>
    </source>
</evidence>
<keyword evidence="7" id="KW-0732">Signal</keyword>
<feature type="binding site" evidence="6">
    <location>
        <position position="158"/>
    </location>
    <ligand>
        <name>Zn(2+)</name>
        <dbReference type="ChEBI" id="CHEBI:29105"/>
        <note>catalytic</note>
    </ligand>
</feature>
<dbReference type="PRINTS" id="PR00480">
    <property type="entry name" value="ASTACIN"/>
</dbReference>
<keyword evidence="1 6" id="KW-0645">Protease</keyword>
<evidence type="ECO:0000256" key="3">
    <source>
        <dbReference type="ARBA" id="ARBA00022801"/>
    </source>
</evidence>
<reference evidence="10" key="1">
    <citation type="submission" date="2021-04" db="EMBL/GenBank/DDBJ databases">
        <authorList>
            <consortium name="Molecular Ecology Group"/>
        </authorList>
    </citation>
    <scope>NUCLEOTIDE SEQUENCE</scope>
</reference>
<feature type="binding site" evidence="6">
    <location>
        <position position="164"/>
    </location>
    <ligand>
        <name>Zn(2+)</name>
        <dbReference type="ChEBI" id="CHEBI:29105"/>
        <note>catalytic</note>
    </ligand>
</feature>
<evidence type="ECO:0000256" key="4">
    <source>
        <dbReference type="ARBA" id="ARBA00022833"/>
    </source>
</evidence>
<proteinExistence type="predicted"/>
<dbReference type="InterPro" id="IPR006026">
    <property type="entry name" value="Peptidase_Metallo"/>
</dbReference>
<evidence type="ECO:0000259" key="8">
    <source>
        <dbReference type="PROSITE" id="PS50060"/>
    </source>
</evidence>
<dbReference type="Gene3D" id="3.40.390.10">
    <property type="entry name" value="Collagenase (Catalytic Domain)"/>
    <property type="match status" value="1"/>
</dbReference>
<dbReference type="Pfam" id="PF01400">
    <property type="entry name" value="Astacin"/>
    <property type="match status" value="1"/>
</dbReference>
<evidence type="ECO:0000256" key="6">
    <source>
        <dbReference type="PROSITE-ProRule" id="PRU01211"/>
    </source>
</evidence>
<comment type="caution">
    <text evidence="6">Lacks conserved residue(s) required for the propagation of feature annotation.</text>
</comment>
<keyword evidence="11" id="KW-1185">Reference proteome</keyword>
<accession>A0A8S3Z3S8</accession>
<organism evidence="10 11">
    <name type="scientific">Candidula unifasciata</name>
    <dbReference type="NCBI Taxonomy" id="100452"/>
    <lineage>
        <taxon>Eukaryota</taxon>
        <taxon>Metazoa</taxon>
        <taxon>Spiralia</taxon>
        <taxon>Lophotrochozoa</taxon>
        <taxon>Mollusca</taxon>
        <taxon>Gastropoda</taxon>
        <taxon>Heterobranchia</taxon>
        <taxon>Euthyneura</taxon>
        <taxon>Panpulmonata</taxon>
        <taxon>Eupulmonata</taxon>
        <taxon>Stylommatophora</taxon>
        <taxon>Helicina</taxon>
        <taxon>Helicoidea</taxon>
        <taxon>Geomitridae</taxon>
        <taxon>Candidula</taxon>
    </lineage>
</organism>
<feature type="binding site" evidence="6">
    <location>
        <position position="154"/>
    </location>
    <ligand>
        <name>Zn(2+)</name>
        <dbReference type="ChEBI" id="CHEBI:29105"/>
        <note>catalytic</note>
    </ligand>
</feature>
<comment type="cofactor">
    <cofactor evidence="6 7">
        <name>Zn(2+)</name>
        <dbReference type="ChEBI" id="CHEBI:29105"/>
    </cofactor>
    <text evidence="6 7">Binds 1 zinc ion per subunit.</text>
</comment>
<evidence type="ECO:0000259" key="9">
    <source>
        <dbReference type="PROSITE" id="PS51864"/>
    </source>
</evidence>
<keyword evidence="5 6" id="KW-0482">Metalloprotease</keyword>
<dbReference type="SMART" id="SM00235">
    <property type="entry name" value="ZnMc"/>
    <property type="match status" value="1"/>
</dbReference>
<name>A0A8S3Z3S8_9EUPU</name>
<dbReference type="GO" id="GO:0004222">
    <property type="term" value="F:metalloendopeptidase activity"/>
    <property type="evidence" value="ECO:0007669"/>
    <property type="project" value="UniProtKB-UniRule"/>
</dbReference>
<dbReference type="PROSITE" id="PS51864">
    <property type="entry name" value="ASTACIN"/>
    <property type="match status" value="1"/>
</dbReference>
<protein>
    <recommendedName>
        <fullName evidence="7">Metalloendopeptidase</fullName>
        <ecNumber evidence="7">3.4.24.-</ecNumber>
    </recommendedName>
</protein>
<dbReference type="InterPro" id="IPR000998">
    <property type="entry name" value="MAM_dom"/>
</dbReference>
<keyword evidence="4 6" id="KW-0862">Zinc</keyword>
<evidence type="ECO:0000313" key="10">
    <source>
        <dbReference type="EMBL" id="CAG5122022.1"/>
    </source>
</evidence>
<dbReference type="EMBL" id="CAJHNH020001213">
    <property type="protein sequence ID" value="CAG5122022.1"/>
    <property type="molecule type" value="Genomic_DNA"/>
</dbReference>
<dbReference type="Pfam" id="PF00629">
    <property type="entry name" value="MAM"/>
    <property type="match status" value="1"/>
</dbReference>
<dbReference type="GO" id="GO:0006508">
    <property type="term" value="P:proteolysis"/>
    <property type="evidence" value="ECO:0007669"/>
    <property type="project" value="UniProtKB-KW"/>
</dbReference>
<dbReference type="SUPFAM" id="SSF49899">
    <property type="entry name" value="Concanavalin A-like lectins/glucanases"/>
    <property type="match status" value="1"/>
</dbReference>
<dbReference type="PANTHER" id="PTHR10127:SF780">
    <property type="entry name" value="METALLOENDOPEPTIDASE"/>
    <property type="match status" value="1"/>
</dbReference>
<sequence>MRCVWTIGIAIIPLCCILAVPLLDLAEITANDGDTSTSVDDTQEITIGDVIINAHRNAISNPNMKWPGGIVPYTISPLYSMDIQNDIVAAMRQLEQDVNDVVRVCVKFRPRTNESNYIRIYPGNGCRAAIGMQNRGRQDISIGRGCEARGVILHELIHVLGFWHEHNRADRDTYININLTNIRDNTKLDFRQVSSAMLNTLNTPYDLGSIMHYGPYTNAIDKTIPVITPKPGKAVGIQLGQRMALSTWDVVRIQRWYGCTENASHITRTYLTDSLARCDFASSMCNLTHDTTSEFRWTVMEGSSGAGPRAGNTNGADSFLVAKETDNNGTARILTPFFNVGAICVNFFVFQRGPFSYLDVMASGPIIAPVVVQSFQGNNANEWLPVHVDINAPVGAAFQITFEAHLSSGDVAIDDLNIYKGRCI</sequence>
<dbReference type="PANTHER" id="PTHR10127">
    <property type="entry name" value="DISCOIDIN, CUB, EGF, LAMININ , AND ZINC METALLOPROTEASE DOMAIN CONTAINING"/>
    <property type="match status" value="1"/>
</dbReference>
<dbReference type="Proteomes" id="UP000678393">
    <property type="component" value="Unassembled WGS sequence"/>
</dbReference>
<dbReference type="GO" id="GO:0008270">
    <property type="term" value="F:zinc ion binding"/>
    <property type="evidence" value="ECO:0007669"/>
    <property type="project" value="UniProtKB-UniRule"/>
</dbReference>
<dbReference type="InterPro" id="IPR001506">
    <property type="entry name" value="Peptidase_M12A"/>
</dbReference>
<dbReference type="OrthoDB" id="291007at2759"/>
<gene>
    <name evidence="10" type="ORF">CUNI_LOCUS7580</name>
</gene>
<comment type="caution">
    <text evidence="10">The sequence shown here is derived from an EMBL/GenBank/DDBJ whole genome shotgun (WGS) entry which is preliminary data.</text>
</comment>
<evidence type="ECO:0000256" key="2">
    <source>
        <dbReference type="ARBA" id="ARBA00022723"/>
    </source>
</evidence>
<dbReference type="SMART" id="SM00137">
    <property type="entry name" value="MAM"/>
    <property type="match status" value="1"/>
</dbReference>